<accession>K0TBP6</accession>
<sequence length="391" mass="41125">EPQLREGARPQRPPELGPLVLGPDVLRDEARRLAVHRRVGVDGDPDAVVGEEVTASLEGRPFELDSDEVQGVVGRVAPRHPVAQSPVHPARVVTELDEAHLGQVRVVPDVIPRPSVPPAGRRVAVEYLVDERLELGGRDGRQEGAHLVEPAGDERPRGVLRDRRGAGGVARRAAHQAHVRGAAGGVPQEGVVRLLDGQQGRGAVHVVRVGRRKGVLHLAEPAPGVARPSRPDGLAPLALAVAHSAAVARVHVGLALVRVGERRQAGPVVALRPPPAPAGGRPAQQRVGRHAPLLQEDQVGALARAVPRQDRARGLVPPPRGVAEAAPAVPAPALDGAGEAARPPPRRRRRPAPRLEQPVPPAPPRLEPGRRGDVVHVRVAAPRGGGRGRPG</sequence>
<proteinExistence type="predicted"/>
<protein>
    <submittedName>
        <fullName evidence="2">Uncharacterized protein</fullName>
    </submittedName>
</protein>
<reference evidence="2 3" key="1">
    <citation type="journal article" date="2012" name="Genome Biol.">
        <title>Genome and low-iron response of an oceanic diatom adapted to chronic iron limitation.</title>
        <authorList>
            <person name="Lommer M."/>
            <person name="Specht M."/>
            <person name="Roy A.S."/>
            <person name="Kraemer L."/>
            <person name="Andreson R."/>
            <person name="Gutowska M.A."/>
            <person name="Wolf J."/>
            <person name="Bergner S.V."/>
            <person name="Schilhabel M.B."/>
            <person name="Klostermeier U.C."/>
            <person name="Beiko R.G."/>
            <person name="Rosenstiel P."/>
            <person name="Hippler M."/>
            <person name="Laroche J."/>
        </authorList>
    </citation>
    <scope>NUCLEOTIDE SEQUENCE [LARGE SCALE GENOMIC DNA]</scope>
    <source>
        <strain evidence="2 3">CCMP1005</strain>
    </source>
</reference>
<feature type="compositionally biased region" description="Basic and acidic residues" evidence="1">
    <location>
        <begin position="367"/>
        <end position="376"/>
    </location>
</feature>
<gene>
    <name evidence="2" type="ORF">THAOC_10981</name>
</gene>
<dbReference type="AlphaFoldDB" id="K0TBP6"/>
<organism evidence="2 3">
    <name type="scientific">Thalassiosira oceanica</name>
    <name type="common">Marine diatom</name>
    <dbReference type="NCBI Taxonomy" id="159749"/>
    <lineage>
        <taxon>Eukaryota</taxon>
        <taxon>Sar</taxon>
        <taxon>Stramenopiles</taxon>
        <taxon>Ochrophyta</taxon>
        <taxon>Bacillariophyta</taxon>
        <taxon>Coscinodiscophyceae</taxon>
        <taxon>Thalassiosirophycidae</taxon>
        <taxon>Thalassiosirales</taxon>
        <taxon>Thalassiosiraceae</taxon>
        <taxon>Thalassiosira</taxon>
    </lineage>
</organism>
<name>K0TBP6_THAOC</name>
<dbReference type="EMBL" id="AGNL01012397">
    <property type="protein sequence ID" value="EJK67912.1"/>
    <property type="molecule type" value="Genomic_DNA"/>
</dbReference>
<evidence type="ECO:0000256" key="1">
    <source>
        <dbReference type="SAM" id="MobiDB-lite"/>
    </source>
</evidence>
<dbReference type="Proteomes" id="UP000266841">
    <property type="component" value="Unassembled WGS sequence"/>
</dbReference>
<evidence type="ECO:0000313" key="2">
    <source>
        <dbReference type="EMBL" id="EJK67912.1"/>
    </source>
</evidence>
<keyword evidence="3" id="KW-1185">Reference proteome</keyword>
<evidence type="ECO:0000313" key="3">
    <source>
        <dbReference type="Proteomes" id="UP000266841"/>
    </source>
</evidence>
<feature type="region of interest" description="Disordered" evidence="1">
    <location>
        <begin position="305"/>
        <end position="391"/>
    </location>
</feature>
<comment type="caution">
    <text evidence="2">The sequence shown here is derived from an EMBL/GenBank/DDBJ whole genome shotgun (WGS) entry which is preliminary data.</text>
</comment>
<feature type="non-terminal residue" evidence="2">
    <location>
        <position position="1"/>
    </location>
</feature>
<feature type="region of interest" description="Disordered" evidence="1">
    <location>
        <begin position="1"/>
        <end position="21"/>
    </location>
</feature>
<feature type="compositionally biased region" description="Low complexity" evidence="1">
    <location>
        <begin position="321"/>
        <end position="333"/>
    </location>
</feature>